<dbReference type="RefSeq" id="XP_004348214.1">
    <property type="nucleotide sequence ID" value="XM_004348164.2"/>
</dbReference>
<gene>
    <name evidence="3" type="ORF">CAOG_004386</name>
</gene>
<feature type="region of interest" description="Disordered" evidence="2">
    <location>
        <begin position="330"/>
        <end position="394"/>
    </location>
</feature>
<feature type="compositionally biased region" description="Polar residues" evidence="2">
    <location>
        <begin position="336"/>
        <end position="379"/>
    </location>
</feature>
<feature type="compositionally biased region" description="Basic and acidic residues" evidence="2">
    <location>
        <begin position="120"/>
        <end position="133"/>
    </location>
</feature>
<organism evidence="3 4">
    <name type="scientific">Capsaspora owczarzaki (strain ATCC 30864)</name>
    <dbReference type="NCBI Taxonomy" id="595528"/>
    <lineage>
        <taxon>Eukaryota</taxon>
        <taxon>Filasterea</taxon>
        <taxon>Capsaspora</taxon>
    </lineage>
</organism>
<feature type="region of interest" description="Disordered" evidence="2">
    <location>
        <begin position="37"/>
        <end position="61"/>
    </location>
</feature>
<name>A0A0D2VRU3_CAPO3</name>
<dbReference type="EMBL" id="KE346365">
    <property type="protein sequence ID" value="KJE93627.1"/>
    <property type="molecule type" value="Genomic_DNA"/>
</dbReference>
<dbReference type="InParanoid" id="A0A0D2VRU3"/>
<feature type="region of interest" description="Disordered" evidence="2">
    <location>
        <begin position="112"/>
        <end position="141"/>
    </location>
</feature>
<sequence length="524" mass="56399">MSRWLLQPTDPDADGLPVAIDEIERGWPSLLQWMIGAQTPPTASPPLVKQQPSGPNETPAADCEQPMLDVEPALHPAMPQLQPALCVRIEDIAAAKQQQQIALLSSHSSLPAVGGSGRVSRAEDQPPSKHMHDAAGPTADMRDTQPMVGAPTTNEVSLWNAVTTLGGGASSRLPFGKYLTSMEATQPLLAPADEAQRQLSGLSSDKRILAQLAISVNMRLREAQIEVAAAHASTVTDSRDMQQPFTLADWVAWNGDATDLTPDEIQLGDLAVALFNTDEDAEHFFRKMSVMRRAFDEEQEQLRVQALDLYVESFNQQLALSASSAPQMHQLGDSVSMPQLSGNHSRFQSPLRSGSSYSGFDLPTHTSPQTPPSRGTPISSDHPPLTATNSHSPMLSTSSIHMAIAPPSLADTDLSGLSATDVELLAAKIETMNIVLAEEQQELETQEREIQQMYLDEQRARQLENEQQAEAQAPRTKAAKARQLLTAFSARGSSLANTIASNARSTVVAAATSLSPANLRKGPS</sequence>
<evidence type="ECO:0000313" key="3">
    <source>
        <dbReference type="EMBL" id="KJE93627.1"/>
    </source>
</evidence>
<protein>
    <submittedName>
        <fullName evidence="3">Uncharacterized protein</fullName>
    </submittedName>
</protein>
<evidence type="ECO:0000256" key="2">
    <source>
        <dbReference type="SAM" id="MobiDB-lite"/>
    </source>
</evidence>
<evidence type="ECO:0000256" key="1">
    <source>
        <dbReference type="SAM" id="Coils"/>
    </source>
</evidence>
<feature type="coiled-coil region" evidence="1">
    <location>
        <begin position="422"/>
        <end position="456"/>
    </location>
</feature>
<dbReference type="Proteomes" id="UP000008743">
    <property type="component" value="Unassembled WGS sequence"/>
</dbReference>
<proteinExistence type="predicted"/>
<accession>A0A0D2VRU3</accession>
<evidence type="ECO:0000313" key="4">
    <source>
        <dbReference type="Proteomes" id="UP000008743"/>
    </source>
</evidence>
<keyword evidence="1" id="KW-0175">Coiled coil</keyword>
<keyword evidence="4" id="KW-1185">Reference proteome</keyword>
<reference evidence="4" key="1">
    <citation type="submission" date="2011-02" db="EMBL/GenBank/DDBJ databases">
        <title>The Genome Sequence of Capsaspora owczarzaki ATCC 30864.</title>
        <authorList>
            <person name="Russ C."/>
            <person name="Cuomo C."/>
            <person name="Burger G."/>
            <person name="Gray M.W."/>
            <person name="Holland P.W.H."/>
            <person name="King N."/>
            <person name="Lang F.B.F."/>
            <person name="Roger A.J."/>
            <person name="Ruiz-Trillo I."/>
            <person name="Young S.K."/>
            <person name="Zeng Q."/>
            <person name="Gargeya S."/>
            <person name="Alvarado L."/>
            <person name="Berlin A."/>
            <person name="Chapman S.B."/>
            <person name="Chen Z."/>
            <person name="Freedman E."/>
            <person name="Gellesch M."/>
            <person name="Goldberg J."/>
            <person name="Griggs A."/>
            <person name="Gujja S."/>
            <person name="Heilman E."/>
            <person name="Heiman D."/>
            <person name="Howarth C."/>
            <person name="Mehta T."/>
            <person name="Neiman D."/>
            <person name="Pearson M."/>
            <person name="Roberts A."/>
            <person name="Saif S."/>
            <person name="Shea T."/>
            <person name="Shenoy N."/>
            <person name="Sisk P."/>
            <person name="Stolte C."/>
            <person name="Sykes S."/>
            <person name="White J."/>
            <person name="Yandava C."/>
            <person name="Haas B."/>
            <person name="Nusbaum C."/>
            <person name="Birren B."/>
        </authorList>
    </citation>
    <scope>NUCLEOTIDE SEQUENCE</scope>
    <source>
        <strain evidence="4">ATCC 30864</strain>
    </source>
</reference>
<dbReference type="AlphaFoldDB" id="A0A0D2VRU3"/>